<accession>A0A9J6ZF44</accession>
<feature type="transmembrane region" description="Helical" evidence="5">
    <location>
        <begin position="204"/>
        <end position="222"/>
    </location>
</feature>
<evidence type="ECO:0000256" key="4">
    <source>
        <dbReference type="ARBA" id="ARBA00023136"/>
    </source>
</evidence>
<feature type="transmembrane region" description="Helical" evidence="5">
    <location>
        <begin position="262"/>
        <end position="282"/>
    </location>
</feature>
<feature type="transmembrane region" description="Helical" evidence="5">
    <location>
        <begin position="100"/>
        <end position="120"/>
    </location>
</feature>
<gene>
    <name evidence="6" type="ORF">NAG76_22200</name>
</gene>
<dbReference type="PANTHER" id="PTHR10361">
    <property type="entry name" value="SODIUM-BILE ACID COTRANSPORTER"/>
    <property type="match status" value="1"/>
</dbReference>
<organism evidence="6 7">
    <name type="scientific">Candidatus Pristimantibacillus lignocellulolyticus</name>
    <dbReference type="NCBI Taxonomy" id="2994561"/>
    <lineage>
        <taxon>Bacteria</taxon>
        <taxon>Bacillati</taxon>
        <taxon>Bacillota</taxon>
        <taxon>Bacilli</taxon>
        <taxon>Bacillales</taxon>
        <taxon>Paenibacillaceae</taxon>
        <taxon>Candidatus Pristimantibacillus</taxon>
    </lineage>
</organism>
<dbReference type="InterPro" id="IPR002657">
    <property type="entry name" value="BilAc:Na_symport/Acr3"/>
</dbReference>
<dbReference type="AlphaFoldDB" id="A0A9J6ZF44"/>
<proteinExistence type="predicted"/>
<evidence type="ECO:0000256" key="3">
    <source>
        <dbReference type="ARBA" id="ARBA00022989"/>
    </source>
</evidence>
<feature type="transmembrane region" description="Helical" evidence="5">
    <location>
        <begin position="228"/>
        <end position="250"/>
    </location>
</feature>
<dbReference type="InterPro" id="IPR038770">
    <property type="entry name" value="Na+/solute_symporter_sf"/>
</dbReference>
<evidence type="ECO:0000256" key="5">
    <source>
        <dbReference type="SAM" id="Phobius"/>
    </source>
</evidence>
<protein>
    <submittedName>
        <fullName evidence="6">Bile acid:sodium symporter family protein</fullName>
    </submittedName>
</protein>
<feature type="transmembrane region" description="Helical" evidence="5">
    <location>
        <begin position="165"/>
        <end position="183"/>
    </location>
</feature>
<dbReference type="KEGG" id="plig:NAG76_22200"/>
<keyword evidence="2 5" id="KW-0812">Transmembrane</keyword>
<evidence type="ECO:0000313" key="6">
    <source>
        <dbReference type="EMBL" id="URN94496.1"/>
    </source>
</evidence>
<sequence length="320" mass="35149">MASFGLTINDWFEKYMFVIVPFVMIIGICFGEPINEYVGLVPYLFAFVTVAMAIGCSLQQVRVVIAKPLQISYFLIIIHIAVPVIVYVFAGLIFGYHSPYVVGLVMFTLIPVGISSVMWVSMTSGNVSLILAIVVIDSLLSPFIITIGLKTFFSSVIEVNTSQMMIDLLLIVVLPTLVGITLNEWSKGTIQSKVKPIVAPLSKLCFVIVILLNASAITPYLHDLKSDIVKIIPFSIVIVIVSYAIGYVTVMRKSERSLQVTMSYASGIRNVSLGIVIAMSYFSPSTAVPILIGVLLQQPIATLYSLFLQKINNRTYSQSN</sequence>
<feature type="transmembrane region" description="Helical" evidence="5">
    <location>
        <begin position="12"/>
        <end position="34"/>
    </location>
</feature>
<feature type="transmembrane region" description="Helical" evidence="5">
    <location>
        <begin position="127"/>
        <end position="153"/>
    </location>
</feature>
<name>A0A9J6ZF44_9BACL</name>
<keyword evidence="4 5" id="KW-0472">Membrane</keyword>
<evidence type="ECO:0000256" key="2">
    <source>
        <dbReference type="ARBA" id="ARBA00022692"/>
    </source>
</evidence>
<feature type="transmembrane region" description="Helical" evidence="5">
    <location>
        <begin position="40"/>
        <end position="61"/>
    </location>
</feature>
<reference evidence="6" key="1">
    <citation type="submission" date="2022-05" db="EMBL/GenBank/DDBJ databases">
        <title>Novel bacterial taxa in a minimal lignocellulolytic consortium and its capacity to transform plastics disclosed by genome-resolved metagenomics.</title>
        <authorList>
            <person name="Rodriguez C.A.D."/>
            <person name="Diaz-Garcia L."/>
            <person name="Herrera K."/>
            <person name="Tarazona N.A."/>
            <person name="Sproer C."/>
            <person name="Overmann J."/>
            <person name="Jimenez D.J."/>
        </authorList>
    </citation>
    <scope>NUCLEOTIDE SEQUENCE</scope>
    <source>
        <strain evidence="6">MAG5</strain>
    </source>
</reference>
<comment type="subcellular location">
    <subcellularLocation>
        <location evidence="1">Membrane</location>
        <topology evidence="1">Multi-pass membrane protein</topology>
    </subcellularLocation>
</comment>
<dbReference type="Proteomes" id="UP001056756">
    <property type="component" value="Chromosome"/>
</dbReference>
<dbReference type="Pfam" id="PF01758">
    <property type="entry name" value="SBF"/>
    <property type="match status" value="1"/>
</dbReference>
<evidence type="ECO:0000256" key="1">
    <source>
        <dbReference type="ARBA" id="ARBA00004141"/>
    </source>
</evidence>
<evidence type="ECO:0000313" key="7">
    <source>
        <dbReference type="Proteomes" id="UP001056756"/>
    </source>
</evidence>
<dbReference type="GO" id="GO:0016020">
    <property type="term" value="C:membrane"/>
    <property type="evidence" value="ECO:0007669"/>
    <property type="project" value="UniProtKB-SubCell"/>
</dbReference>
<dbReference type="InterPro" id="IPR004710">
    <property type="entry name" value="Bilac:Na_transpt"/>
</dbReference>
<dbReference type="EMBL" id="CP097899">
    <property type="protein sequence ID" value="URN94496.1"/>
    <property type="molecule type" value="Genomic_DNA"/>
</dbReference>
<dbReference type="Gene3D" id="1.20.1530.20">
    <property type="match status" value="1"/>
</dbReference>
<dbReference type="PANTHER" id="PTHR10361:SF28">
    <property type="entry name" value="P3 PROTEIN-RELATED"/>
    <property type="match status" value="1"/>
</dbReference>
<keyword evidence="3 5" id="KW-1133">Transmembrane helix</keyword>
<feature type="transmembrane region" description="Helical" evidence="5">
    <location>
        <begin position="288"/>
        <end position="308"/>
    </location>
</feature>
<feature type="transmembrane region" description="Helical" evidence="5">
    <location>
        <begin position="73"/>
        <end position="94"/>
    </location>
</feature>